<proteinExistence type="predicted"/>
<dbReference type="PROSITE" id="PS50943">
    <property type="entry name" value="HTH_CROC1"/>
    <property type="match status" value="1"/>
</dbReference>
<dbReference type="AlphaFoldDB" id="A0A9J6QV46"/>
<protein>
    <submittedName>
        <fullName evidence="2">Helix-turn-helix transcriptional regulator</fullName>
    </submittedName>
</protein>
<dbReference type="Gene3D" id="1.10.260.40">
    <property type="entry name" value="lambda repressor-like DNA-binding domains"/>
    <property type="match status" value="1"/>
</dbReference>
<name>A0A9J6QV46_9FIRM</name>
<evidence type="ECO:0000313" key="2">
    <source>
        <dbReference type="EMBL" id="MCU7378935.1"/>
    </source>
</evidence>
<gene>
    <name evidence="2" type="ORF">OBO34_11265</name>
</gene>
<dbReference type="SMART" id="SM00530">
    <property type="entry name" value="HTH_XRE"/>
    <property type="match status" value="1"/>
</dbReference>
<dbReference type="InterPro" id="IPR010982">
    <property type="entry name" value="Lambda_DNA-bd_dom_sf"/>
</dbReference>
<keyword evidence="3" id="KW-1185">Reference proteome</keyword>
<accession>A0A9J6QV46</accession>
<dbReference type="EMBL" id="JAOSHN010000004">
    <property type="protein sequence ID" value="MCU7378935.1"/>
    <property type="molecule type" value="Genomic_DNA"/>
</dbReference>
<evidence type="ECO:0000313" key="3">
    <source>
        <dbReference type="Proteomes" id="UP001065549"/>
    </source>
</evidence>
<dbReference type="RefSeq" id="WP_269478537.1">
    <property type="nucleotide sequence ID" value="NZ_JAOSHN010000004.1"/>
</dbReference>
<dbReference type="GO" id="GO:0003677">
    <property type="term" value="F:DNA binding"/>
    <property type="evidence" value="ECO:0007669"/>
    <property type="project" value="InterPro"/>
</dbReference>
<dbReference type="Pfam" id="PF13443">
    <property type="entry name" value="HTH_26"/>
    <property type="match status" value="1"/>
</dbReference>
<dbReference type="SUPFAM" id="SSF47413">
    <property type="entry name" value="lambda repressor-like DNA-binding domains"/>
    <property type="match status" value="1"/>
</dbReference>
<dbReference type="InterPro" id="IPR001387">
    <property type="entry name" value="Cro/C1-type_HTH"/>
</dbReference>
<organism evidence="2 3">
    <name type="scientific">Hominibacterium faecale</name>
    <dbReference type="NCBI Taxonomy" id="2839743"/>
    <lineage>
        <taxon>Bacteria</taxon>
        <taxon>Bacillati</taxon>
        <taxon>Bacillota</taxon>
        <taxon>Clostridia</taxon>
        <taxon>Peptostreptococcales</taxon>
        <taxon>Anaerovoracaceae</taxon>
        <taxon>Hominibacterium</taxon>
    </lineage>
</organism>
<reference evidence="2" key="1">
    <citation type="submission" date="2022-09" db="EMBL/GenBank/DDBJ databases">
        <title>Culturomic study of gut microbiota in children with autism spectrum disorder.</title>
        <authorList>
            <person name="Efimov B.A."/>
            <person name="Chaplin A.V."/>
            <person name="Sokolova S.R."/>
            <person name="Pikina A.P."/>
            <person name="Korzhanova M."/>
            <person name="Belova V."/>
            <person name="Korostin D."/>
        </authorList>
    </citation>
    <scope>NUCLEOTIDE SEQUENCE</scope>
    <source>
        <strain evidence="2">ASD5510</strain>
    </source>
</reference>
<evidence type="ECO:0000259" key="1">
    <source>
        <dbReference type="PROSITE" id="PS50943"/>
    </source>
</evidence>
<dbReference type="Proteomes" id="UP001065549">
    <property type="component" value="Unassembled WGS sequence"/>
</dbReference>
<sequence length="80" mass="8928">MDLKEAIAGRITQLCSERRLNPSSLAYLCGMDRSTIYSILGTKSKNPEIATIKKICDGLDITLAEFFDSPEFNCLEPEIK</sequence>
<comment type="caution">
    <text evidence="2">The sequence shown here is derived from an EMBL/GenBank/DDBJ whole genome shotgun (WGS) entry which is preliminary data.</text>
</comment>
<feature type="domain" description="HTH cro/C1-type" evidence="1">
    <location>
        <begin position="11"/>
        <end position="66"/>
    </location>
</feature>